<keyword evidence="1" id="KW-0489">Methyltransferase</keyword>
<gene>
    <name evidence="1" type="ORF">SAMN05421630_114127</name>
</gene>
<dbReference type="AlphaFoldDB" id="A0A1G6YQJ0"/>
<keyword evidence="2" id="KW-1185">Reference proteome</keyword>
<reference evidence="1 2" key="1">
    <citation type="submission" date="2016-10" db="EMBL/GenBank/DDBJ databases">
        <authorList>
            <person name="de Groot N.N."/>
        </authorList>
    </citation>
    <scope>NUCLEOTIDE SEQUENCE [LARGE SCALE GENOMIC DNA]</scope>
    <source>
        <strain evidence="1 2">CGMCC 4.5506</strain>
    </source>
</reference>
<proteinExistence type="predicted"/>
<sequence length="291" mass="31820">MWSASCGKAGTLGSWADVHLGKDDDGPVDLERPSAGRIYDYLLGRTNNYAIDREFADQQISTSPGLGEFARANRAFLGRAVRYAVETGVRQFVDIGSGLPTQGNVHEIADEVARGEALVAYVDNEPIAHAHSQILLEDTADPARHFAVVGDYFDGAELWESIMDTTPLNPDEPICLLTVALLHLMPPEKQPEAMLADYRDRLPRGSLLVLSHGSVAPDHHELRESAGTVIDNYKRSTHRVHLRAREEITDLFGDFALVDPGLVWIPEWRPSEPVPADPAAIGGLCGVGRKN</sequence>
<dbReference type="Pfam" id="PF04672">
    <property type="entry name" value="Methyltransf_19"/>
    <property type="match status" value="1"/>
</dbReference>
<dbReference type="GO" id="GO:0008168">
    <property type="term" value="F:methyltransferase activity"/>
    <property type="evidence" value="ECO:0007669"/>
    <property type="project" value="UniProtKB-KW"/>
</dbReference>
<dbReference type="Proteomes" id="UP000199494">
    <property type="component" value="Unassembled WGS sequence"/>
</dbReference>
<dbReference type="SUPFAM" id="SSF53335">
    <property type="entry name" value="S-adenosyl-L-methionine-dependent methyltransferases"/>
    <property type="match status" value="1"/>
</dbReference>
<dbReference type="STRING" id="530584.SAMN05421630_114127"/>
<name>A0A1G6YQJ0_9PSEU</name>
<dbReference type="PIRSF" id="PIRSF017393">
    <property type="entry name" value="MTase_SAV2177"/>
    <property type="match status" value="1"/>
</dbReference>
<protein>
    <submittedName>
        <fullName evidence="1">S-adenosyl methyltransferase</fullName>
    </submittedName>
</protein>
<dbReference type="EMBL" id="FMZE01000014">
    <property type="protein sequence ID" value="SDD91915.1"/>
    <property type="molecule type" value="Genomic_DNA"/>
</dbReference>
<evidence type="ECO:0000313" key="2">
    <source>
        <dbReference type="Proteomes" id="UP000199494"/>
    </source>
</evidence>
<evidence type="ECO:0000313" key="1">
    <source>
        <dbReference type="EMBL" id="SDD91915.1"/>
    </source>
</evidence>
<accession>A0A1G6YQJ0</accession>
<dbReference type="InterPro" id="IPR006764">
    <property type="entry name" value="SAM_dep_MeTrfase_SAV2177_type"/>
</dbReference>
<organism evidence="1 2">
    <name type="scientific">Prauserella marina</name>
    <dbReference type="NCBI Taxonomy" id="530584"/>
    <lineage>
        <taxon>Bacteria</taxon>
        <taxon>Bacillati</taxon>
        <taxon>Actinomycetota</taxon>
        <taxon>Actinomycetes</taxon>
        <taxon>Pseudonocardiales</taxon>
        <taxon>Pseudonocardiaceae</taxon>
        <taxon>Prauserella</taxon>
    </lineage>
</organism>
<dbReference type="InterPro" id="IPR029063">
    <property type="entry name" value="SAM-dependent_MTases_sf"/>
</dbReference>
<dbReference type="GO" id="GO:0032259">
    <property type="term" value="P:methylation"/>
    <property type="evidence" value="ECO:0007669"/>
    <property type="project" value="UniProtKB-KW"/>
</dbReference>
<keyword evidence="1" id="KW-0808">Transferase</keyword>
<dbReference type="OrthoDB" id="3630902at2"/>
<dbReference type="Gene3D" id="3.40.50.150">
    <property type="entry name" value="Vaccinia Virus protein VP39"/>
    <property type="match status" value="1"/>
</dbReference>